<feature type="compositionally biased region" description="Polar residues" evidence="4">
    <location>
        <begin position="679"/>
        <end position="688"/>
    </location>
</feature>
<keyword evidence="7" id="KW-1185">Reference proteome</keyword>
<feature type="compositionally biased region" description="Polar residues" evidence="4">
    <location>
        <begin position="909"/>
        <end position="923"/>
    </location>
</feature>
<evidence type="ECO:0000313" key="7">
    <source>
        <dbReference type="Proteomes" id="UP001176517"/>
    </source>
</evidence>
<feature type="compositionally biased region" description="Low complexity" evidence="4">
    <location>
        <begin position="805"/>
        <end position="824"/>
    </location>
</feature>
<feature type="region of interest" description="Disordered" evidence="4">
    <location>
        <begin position="332"/>
        <end position="559"/>
    </location>
</feature>
<dbReference type="GO" id="GO:0051293">
    <property type="term" value="P:establishment of spindle localization"/>
    <property type="evidence" value="ECO:0007669"/>
    <property type="project" value="TreeGrafter"/>
</dbReference>
<name>A0AAN6GPR4_9BASI</name>
<feature type="compositionally biased region" description="Gly residues" evidence="4">
    <location>
        <begin position="614"/>
        <end position="624"/>
    </location>
</feature>
<dbReference type="Proteomes" id="UP001176517">
    <property type="component" value="Unassembled WGS sequence"/>
</dbReference>
<comment type="caution">
    <text evidence="6">The sequence shown here is derived from an EMBL/GenBank/DDBJ whole genome shotgun (WGS) entry which is preliminary data.</text>
</comment>
<organism evidence="6 7">
    <name type="scientific">Tilletia horrida</name>
    <dbReference type="NCBI Taxonomy" id="155126"/>
    <lineage>
        <taxon>Eukaryota</taxon>
        <taxon>Fungi</taxon>
        <taxon>Dikarya</taxon>
        <taxon>Basidiomycota</taxon>
        <taxon>Ustilaginomycotina</taxon>
        <taxon>Exobasidiomycetes</taxon>
        <taxon>Tilletiales</taxon>
        <taxon>Tilletiaceae</taxon>
        <taxon>Tilletia</taxon>
    </lineage>
</organism>
<dbReference type="GO" id="GO:0008017">
    <property type="term" value="F:microtubule binding"/>
    <property type="evidence" value="ECO:0007669"/>
    <property type="project" value="InterPro"/>
</dbReference>
<reference evidence="6" key="1">
    <citation type="journal article" date="2023" name="PhytoFront">
        <title>Draft Genome Resources of Seven Strains of Tilletia horrida, Causal Agent of Kernel Smut of Rice.</title>
        <authorList>
            <person name="Khanal S."/>
            <person name="Antony Babu S."/>
            <person name="Zhou X.G."/>
        </authorList>
    </citation>
    <scope>NUCLEOTIDE SEQUENCE</scope>
    <source>
        <strain evidence="6">TX6</strain>
    </source>
</reference>
<feature type="domain" description="GAR" evidence="5">
    <location>
        <begin position="1087"/>
        <end position="1185"/>
    </location>
</feature>
<feature type="compositionally biased region" description="Polar residues" evidence="4">
    <location>
        <begin position="1032"/>
        <end position="1045"/>
    </location>
</feature>
<dbReference type="GO" id="GO:0005816">
    <property type="term" value="C:spindle pole body"/>
    <property type="evidence" value="ECO:0007669"/>
    <property type="project" value="TreeGrafter"/>
</dbReference>
<dbReference type="PANTHER" id="PTHR37271">
    <property type="entry name" value="KARYOGAMY PROTEIN KAR9"/>
    <property type="match status" value="1"/>
</dbReference>
<feature type="compositionally biased region" description="Low complexity" evidence="4">
    <location>
        <begin position="585"/>
        <end position="594"/>
    </location>
</feature>
<proteinExistence type="predicted"/>
<sequence length="1185" mass="122698">MEINITPATPAIDSDPSASAFPAAITSTAELSTQLNDIESNIDAVKGLLFQIQEQRHQQSFTAVSSNAAADQTAANSDIDKALIQLDTYLEQISKVMLHAEQATANLVSSSPLTEDIATLKKRERRESTASSSSSLDSFDDDLLQTGISTNNTVTLPQLQAKLQDVQADWIAITTEADTLKRELSEDKYLLVFRTVSDQADSMMTSLHKAITLCHDFVTTYKQQHQTSQLPSSDTRLSLDGSDTPSPEAQLEELRAIKKTFNVKTSYYGPACEQVFHVLERGIKDKATSNGTILHRYADLKMRWKSTREDIMRTDRDLTKIERHLCKILGMETGASGQPDHSQQPQHQTEVTSPLSINPRQRKNSATSTSTPPRPQVQPKSSARTLRHVPSSTPSDSSFSTTTASPSQVSRSSALHTPRSPPAPSLPPRSELRRLPSSQRLGTTGSSPSASSGAIPIPTGRGASQSQQQSQYSFSYGSAPGRTIPHRRSISASANETMADPANRRASVMGGVTGGTSSYNKPNERPPIPPRSGSRTGARTPLSSSNNSTSTVQNNPFKHTGSEYSYSVLTAGRNLGSLGGGHSGTGSPASASPRRGLAGSPTHPPSSYRLSMIGGSGVGSGGSGIAPRRSKTPQPGPSQLGGAGSRASYYGGASSTLSTSMGRGDRGASEPPEFGHSSRPGSRTSSRAGSGLPAASATGPGGTIRAAGLGRYRAGGYGVESQQSSTGQLRRPLHQSNSAAFDDAMEDVSLESYDGPPSPVRQRPASSMGTYYHPPTAHGQRPGDTHIPRLAVAHSSVAHHHAGLDHQSSSSSLRSPTASLVSLGSSGGPGPAQHATPSGRPGSSLSQASRNSHTTAGNGATTGAGRRASVMYQGASRLTMQTPEPALAAQVQRLSLFARPSHGLHNHQHTSSIGGPGANSSSTNGGGLGVRKSSRPPPARLNNTRVGPGGPSGRTTPLSAAALAAVPQANPALAWMKEAGGGLGGAGPGSSPSHSLSGGGGVGASSSVAAFRAQRAAAGGHHNGGAGSGSNTRAETPLSDSSFGGQSVGGWGVRPARTGGYSRAGMMSSATGGAGGGAGSFDVYVPNVRDALDVAVAEVVNSLGVAIERVDDPLPRGVRAEVAPGKDIQARYSIAGKTVQCKLLMLHRPAGAAGHRAGTNVKKLLVRVGGGWQDFESWLSSLILG</sequence>
<feature type="region of interest" description="Disordered" evidence="4">
    <location>
        <begin position="798"/>
        <end position="865"/>
    </location>
</feature>
<feature type="compositionally biased region" description="Low complexity" evidence="4">
    <location>
        <begin position="390"/>
        <end position="407"/>
    </location>
</feature>
<dbReference type="PROSITE" id="PS51460">
    <property type="entry name" value="GAR"/>
    <property type="match status" value="1"/>
</dbReference>
<dbReference type="SUPFAM" id="SSF143575">
    <property type="entry name" value="GAS2 domain-like"/>
    <property type="match status" value="1"/>
</dbReference>
<dbReference type="EMBL" id="JAPDMZ010000102">
    <property type="protein sequence ID" value="KAK0549952.1"/>
    <property type="molecule type" value="Genomic_DNA"/>
</dbReference>
<comment type="subcellular location">
    <subcellularLocation>
        <location evidence="1">Cytoplasm</location>
        <location evidence="1">Cytoskeleton</location>
    </subcellularLocation>
</comment>
<protein>
    <recommendedName>
        <fullName evidence="5">GAR domain-containing protein</fullName>
    </recommendedName>
</protein>
<dbReference type="AlphaFoldDB" id="A0AAN6GPR4"/>
<evidence type="ECO:0000256" key="2">
    <source>
        <dbReference type="ARBA" id="ARBA00022490"/>
    </source>
</evidence>
<feature type="region of interest" description="Disordered" evidence="4">
    <location>
        <begin position="225"/>
        <end position="247"/>
    </location>
</feature>
<feature type="compositionally biased region" description="Low complexity" evidence="4">
    <location>
        <begin position="1004"/>
        <end position="1020"/>
    </location>
</feature>
<dbReference type="InterPro" id="IPR036534">
    <property type="entry name" value="GAR_dom_sf"/>
</dbReference>
<dbReference type="InterPro" id="IPR003108">
    <property type="entry name" value="GAR_dom"/>
</dbReference>
<feature type="region of interest" description="Disordered" evidence="4">
    <location>
        <begin position="577"/>
        <end position="707"/>
    </location>
</feature>
<evidence type="ECO:0000256" key="1">
    <source>
        <dbReference type="ARBA" id="ARBA00004245"/>
    </source>
</evidence>
<dbReference type="GO" id="GO:0043332">
    <property type="term" value="C:mating projection tip"/>
    <property type="evidence" value="ECO:0007669"/>
    <property type="project" value="TreeGrafter"/>
</dbReference>
<feature type="region of interest" description="Disordered" evidence="4">
    <location>
        <begin position="749"/>
        <end position="786"/>
    </location>
</feature>
<feature type="compositionally biased region" description="Low complexity" evidence="4">
    <location>
        <begin position="645"/>
        <end position="655"/>
    </location>
</feature>
<keyword evidence="2" id="KW-0963">Cytoplasm</keyword>
<feature type="compositionally biased region" description="Low complexity" evidence="4">
    <location>
        <begin position="435"/>
        <end position="476"/>
    </location>
</feature>
<dbReference type="Pfam" id="PF08580">
    <property type="entry name" value="KAR9"/>
    <property type="match status" value="1"/>
</dbReference>
<keyword evidence="3" id="KW-0206">Cytoskeleton</keyword>
<evidence type="ECO:0000259" key="5">
    <source>
        <dbReference type="PROSITE" id="PS51460"/>
    </source>
</evidence>
<dbReference type="PANTHER" id="PTHR37271:SF1">
    <property type="entry name" value="KARYOGAMY PROTEIN KAR9"/>
    <property type="match status" value="1"/>
</dbReference>
<evidence type="ECO:0000313" key="6">
    <source>
        <dbReference type="EMBL" id="KAK0549952.1"/>
    </source>
</evidence>
<evidence type="ECO:0000256" key="3">
    <source>
        <dbReference type="ARBA" id="ARBA00023212"/>
    </source>
</evidence>
<feature type="compositionally biased region" description="Polar residues" evidence="4">
    <location>
        <begin position="841"/>
        <end position="853"/>
    </location>
</feature>
<feature type="region of interest" description="Disordered" evidence="4">
    <location>
        <begin position="902"/>
        <end position="957"/>
    </location>
</feature>
<feature type="compositionally biased region" description="Polar residues" evidence="4">
    <location>
        <begin position="335"/>
        <end position="371"/>
    </location>
</feature>
<feature type="region of interest" description="Disordered" evidence="4">
    <location>
        <begin position="982"/>
        <end position="1054"/>
    </location>
</feature>
<feature type="compositionally biased region" description="Low complexity" evidence="4">
    <location>
        <begin position="507"/>
        <end position="518"/>
    </location>
</feature>
<dbReference type="GO" id="GO:0005938">
    <property type="term" value="C:cell cortex"/>
    <property type="evidence" value="ECO:0007669"/>
    <property type="project" value="TreeGrafter"/>
</dbReference>
<dbReference type="InterPro" id="IPR013889">
    <property type="entry name" value="Karyogamy_KAR9"/>
</dbReference>
<evidence type="ECO:0000256" key="4">
    <source>
        <dbReference type="SAM" id="MobiDB-lite"/>
    </source>
</evidence>
<gene>
    <name evidence="6" type="ORF">OC846_003868</name>
</gene>
<accession>A0AAN6GPR4</accession>
<feature type="compositionally biased region" description="Low complexity" evidence="4">
    <location>
        <begin position="854"/>
        <end position="865"/>
    </location>
</feature>
<dbReference type="GO" id="GO:0030473">
    <property type="term" value="P:nuclear migration along microtubule"/>
    <property type="evidence" value="ECO:0007669"/>
    <property type="project" value="TreeGrafter"/>
</dbReference>